<dbReference type="InterPro" id="IPR003838">
    <property type="entry name" value="ABC3_permease_C"/>
</dbReference>
<comment type="subcellular location">
    <subcellularLocation>
        <location evidence="1">Cell membrane</location>
        <topology evidence="1">Multi-pass membrane protein</topology>
    </subcellularLocation>
</comment>
<feature type="transmembrane region" description="Helical" evidence="7">
    <location>
        <begin position="316"/>
        <end position="344"/>
    </location>
</feature>
<dbReference type="Pfam" id="PF02687">
    <property type="entry name" value="FtsX"/>
    <property type="match status" value="1"/>
</dbReference>
<keyword evidence="5 7" id="KW-0472">Membrane</keyword>
<dbReference type="InterPro" id="IPR025857">
    <property type="entry name" value="MacB_PCD"/>
</dbReference>
<feature type="domain" description="ABC3 transporter permease C-terminal" evidence="8">
    <location>
        <begin position="272"/>
        <end position="397"/>
    </location>
</feature>
<proteinExistence type="inferred from homology"/>
<feature type="transmembrane region" description="Helical" evidence="7">
    <location>
        <begin position="263"/>
        <end position="289"/>
    </location>
</feature>
<evidence type="ECO:0000259" key="8">
    <source>
        <dbReference type="Pfam" id="PF02687"/>
    </source>
</evidence>
<keyword evidence="4 7" id="KW-1133">Transmembrane helix</keyword>
<organism evidence="10 11">
    <name type="scientific">Parafannyhessea umbonata</name>
    <dbReference type="NCBI Taxonomy" id="604330"/>
    <lineage>
        <taxon>Bacteria</taxon>
        <taxon>Bacillati</taxon>
        <taxon>Actinomycetota</taxon>
        <taxon>Coriobacteriia</taxon>
        <taxon>Coriobacteriales</taxon>
        <taxon>Atopobiaceae</taxon>
        <taxon>Parafannyhessea</taxon>
    </lineage>
</organism>
<sequence>MRLRDLWTETWEALDANRGRSLLTVLGIVIGISAVIAMTALIGGVRQGLMGELGLDRARVISMGVYNGSQVRTEDIAKIEEGLPEYEYITGSAYGSGKVASDAKSADGQVLGISSHYFDVTGQKLVEGRTFTSGENDSASTVAILDKTSAHNLFGDKDALGQKVRIKGIEYRVVGVLESGQQTDPKSVTAYVPLKACVQRVTGYDSVDSLAGMAREGEDIDSLVTKTKDFLATYYHMSDEDVDNGLYVSSMKSMIDSFNSVMFTFQLLMTSVASISLVVGGIGIMNMMLTNVTERIREIGLRKALGARRSDITRQFLLESVCLTLAGGAIGIVLGYVGAFALGGVATSLLASGDSGMSLTVTPVIEPVAVLGATGICVLIGVVFGYYPARRAAKLDPVESLHYQ</sequence>
<reference evidence="11" key="1">
    <citation type="submission" date="2016-10" db="EMBL/GenBank/DDBJ databases">
        <authorList>
            <person name="Varghese N."/>
            <person name="Submissions S."/>
        </authorList>
    </citation>
    <scope>NUCLEOTIDE SEQUENCE [LARGE SCALE GENOMIC DNA]</scope>
    <source>
        <strain evidence="11">DSM 22619</strain>
    </source>
</reference>
<evidence type="ECO:0000256" key="5">
    <source>
        <dbReference type="ARBA" id="ARBA00023136"/>
    </source>
</evidence>
<evidence type="ECO:0000256" key="3">
    <source>
        <dbReference type="ARBA" id="ARBA00022692"/>
    </source>
</evidence>
<dbReference type="Pfam" id="PF12704">
    <property type="entry name" value="MacB_PCD"/>
    <property type="match status" value="1"/>
</dbReference>
<dbReference type="InterPro" id="IPR050250">
    <property type="entry name" value="Macrolide_Exporter_MacB"/>
</dbReference>
<keyword evidence="11" id="KW-1185">Reference proteome</keyword>
<evidence type="ECO:0000313" key="10">
    <source>
        <dbReference type="EMBL" id="SDC04939.1"/>
    </source>
</evidence>
<keyword evidence="2" id="KW-1003">Cell membrane</keyword>
<keyword evidence="3 7" id="KW-0812">Transmembrane</keyword>
<protein>
    <submittedName>
        <fullName evidence="10">Putative ABC transport system permease protein</fullName>
    </submittedName>
</protein>
<accession>A0A1G6IEJ3</accession>
<dbReference type="EMBL" id="FMZL01000002">
    <property type="protein sequence ID" value="SDC04939.1"/>
    <property type="molecule type" value="Genomic_DNA"/>
</dbReference>
<gene>
    <name evidence="10" type="ORF">SAMN04487824_102142</name>
</gene>
<name>A0A1G6IEJ3_9ACTN</name>
<dbReference type="Proteomes" id="UP000198528">
    <property type="component" value="Unassembled WGS sequence"/>
</dbReference>
<evidence type="ECO:0000256" key="2">
    <source>
        <dbReference type="ARBA" id="ARBA00022475"/>
    </source>
</evidence>
<evidence type="ECO:0000256" key="4">
    <source>
        <dbReference type="ARBA" id="ARBA00022989"/>
    </source>
</evidence>
<dbReference type="RefSeq" id="WP_090844956.1">
    <property type="nucleotide sequence ID" value="NZ_FMZL01000002.1"/>
</dbReference>
<evidence type="ECO:0000256" key="1">
    <source>
        <dbReference type="ARBA" id="ARBA00004651"/>
    </source>
</evidence>
<feature type="transmembrane region" description="Helical" evidence="7">
    <location>
        <begin position="364"/>
        <end position="387"/>
    </location>
</feature>
<feature type="transmembrane region" description="Helical" evidence="7">
    <location>
        <begin position="21"/>
        <end position="42"/>
    </location>
</feature>
<dbReference type="PANTHER" id="PTHR30572:SF4">
    <property type="entry name" value="ABC TRANSPORTER PERMEASE YTRF"/>
    <property type="match status" value="1"/>
</dbReference>
<dbReference type="GO" id="GO:0005886">
    <property type="term" value="C:plasma membrane"/>
    <property type="evidence" value="ECO:0007669"/>
    <property type="project" value="UniProtKB-SubCell"/>
</dbReference>
<feature type="domain" description="MacB-like periplasmic core" evidence="9">
    <location>
        <begin position="21"/>
        <end position="226"/>
    </location>
</feature>
<dbReference type="PANTHER" id="PTHR30572">
    <property type="entry name" value="MEMBRANE COMPONENT OF TRANSPORTER-RELATED"/>
    <property type="match status" value="1"/>
</dbReference>
<dbReference type="GO" id="GO:0022857">
    <property type="term" value="F:transmembrane transporter activity"/>
    <property type="evidence" value="ECO:0007669"/>
    <property type="project" value="TreeGrafter"/>
</dbReference>
<evidence type="ECO:0000256" key="7">
    <source>
        <dbReference type="SAM" id="Phobius"/>
    </source>
</evidence>
<evidence type="ECO:0000256" key="6">
    <source>
        <dbReference type="ARBA" id="ARBA00038076"/>
    </source>
</evidence>
<evidence type="ECO:0000259" key="9">
    <source>
        <dbReference type="Pfam" id="PF12704"/>
    </source>
</evidence>
<evidence type="ECO:0000313" key="11">
    <source>
        <dbReference type="Proteomes" id="UP000198528"/>
    </source>
</evidence>
<comment type="similarity">
    <text evidence="6">Belongs to the ABC-4 integral membrane protein family.</text>
</comment>
<dbReference type="STRING" id="604330.SAMN04489857_0315"/>
<dbReference type="AlphaFoldDB" id="A0A1G6IEJ3"/>